<protein>
    <submittedName>
        <fullName evidence="3">RND efflux system, outer membrane lipoprotein, NodT</fullName>
    </submittedName>
</protein>
<dbReference type="SUPFAM" id="SSF56954">
    <property type="entry name" value="Outer membrane efflux proteins (OEP)"/>
    <property type="match status" value="1"/>
</dbReference>
<keyword evidence="2" id="KW-1134">Transmembrane beta strand</keyword>
<sequence>MSATHSPCAAPAPPATRASAVIRCAGLFAGAALLGACSLAPTYEPPRMTAAAAYQETGAWVEVHAAPSAPPGAWWESFRDTQLNQLEVQAQDANQNLLAAAARLMQARDIARAQNAELFPQVSADASHQNGRISSNKPLFPPGINTSYQDNTVGLNINYEIDLWGALRNASTAAAALAQASADDLAALRLSTQAELATDYFNLQATDVQIDLLQHVTGNWRENKQLTEKMMEQGFATESDIDLAQLSLQNTSAQLFALQGQRKQLEHAIALIVGANPDNFALPATRTFDAQPLQPEIGLPSTLLERRPDIASAERAVMAANAQIGVARAAFFPVFSLNAAAGYESKSAAGWLNAPNRFWSVGPALGLNLFNGGQLQALSDLARAQWEESAARYRNTVLTAWREVEDGLSSQHALNLALGSARQAMSAAQAAQQQAQYRYAGGLGNQIEVLQSERITLSANTAQIELQRQNVINSIGLVKALGGDMTQGTPAR</sequence>
<comment type="caution">
    <text evidence="3">The sequence shown here is derived from an EMBL/GenBank/DDBJ whole genome shotgun (WGS) entry which is preliminary data.</text>
</comment>
<keyword evidence="2" id="KW-0472">Membrane</keyword>
<dbReference type="GO" id="GO:0005886">
    <property type="term" value="C:plasma membrane"/>
    <property type="evidence" value="ECO:0007669"/>
    <property type="project" value="UniProtKB-SubCell"/>
</dbReference>
<keyword evidence="2" id="KW-0564">Palmitate</keyword>
<name>A0A139BUP3_9PROT</name>
<dbReference type="PANTHER" id="PTHR30203:SF33">
    <property type="entry name" value="BLR4455 PROTEIN"/>
    <property type="match status" value="1"/>
</dbReference>
<keyword evidence="2" id="KW-0812">Transmembrane</keyword>
<reference evidence="3 4" key="2">
    <citation type="submission" date="2016-03" db="EMBL/GenBank/DDBJ databases">
        <title>New uncultured bacterium of the family Gallionellaceae from acid mine drainage: description and reconstruction of genome based on metagenomic analysis of microbial community.</title>
        <authorList>
            <person name="Kadnikov V."/>
            <person name="Ivasenko D."/>
            <person name="Beletsky A."/>
            <person name="Mardanov A."/>
            <person name="Danilova E."/>
            <person name="Pimenov N."/>
            <person name="Karnachuk O."/>
            <person name="Ravin N."/>
        </authorList>
    </citation>
    <scope>NUCLEOTIDE SEQUENCE [LARGE SCALE GENOMIC DNA]</scope>
    <source>
        <strain evidence="3">ShG14-8</strain>
    </source>
</reference>
<accession>A0A139BUP3</accession>
<dbReference type="NCBIfam" id="TIGR01845">
    <property type="entry name" value="outer_NodT"/>
    <property type="match status" value="1"/>
</dbReference>
<dbReference type="InterPro" id="IPR010131">
    <property type="entry name" value="MdtP/NodT-like"/>
</dbReference>
<evidence type="ECO:0000256" key="1">
    <source>
        <dbReference type="ARBA" id="ARBA00007613"/>
    </source>
</evidence>
<reference evidence="3 4" key="1">
    <citation type="submission" date="2016-02" db="EMBL/GenBank/DDBJ databases">
        <authorList>
            <person name="Wen L."/>
            <person name="He K."/>
            <person name="Yang H."/>
        </authorList>
    </citation>
    <scope>NUCLEOTIDE SEQUENCE [LARGE SCALE GENOMIC DNA]</scope>
    <source>
        <strain evidence="3">ShG14-8</strain>
    </source>
</reference>
<dbReference type="EMBL" id="LSLI01000022">
    <property type="protein sequence ID" value="KXS32686.1"/>
    <property type="molecule type" value="Genomic_DNA"/>
</dbReference>
<evidence type="ECO:0000313" key="4">
    <source>
        <dbReference type="Proteomes" id="UP000070578"/>
    </source>
</evidence>
<dbReference type="Gene3D" id="1.20.1600.10">
    <property type="entry name" value="Outer membrane efflux proteins (OEP)"/>
    <property type="match status" value="1"/>
</dbReference>
<dbReference type="AlphaFoldDB" id="A0A139BUP3"/>
<keyword evidence="2 3" id="KW-0449">Lipoprotein</keyword>
<dbReference type="PANTHER" id="PTHR30203">
    <property type="entry name" value="OUTER MEMBRANE CATION EFFLUX PROTEIN"/>
    <property type="match status" value="1"/>
</dbReference>
<organism evidence="3 4">
    <name type="scientific">Candidatus Gallionella acididurans</name>
    <dbReference type="NCBI Taxonomy" id="1796491"/>
    <lineage>
        <taxon>Bacteria</taxon>
        <taxon>Pseudomonadati</taxon>
        <taxon>Pseudomonadota</taxon>
        <taxon>Betaproteobacteria</taxon>
        <taxon>Nitrosomonadales</taxon>
        <taxon>Gallionellaceae</taxon>
        <taxon>Gallionella</taxon>
    </lineage>
</organism>
<dbReference type="InterPro" id="IPR003423">
    <property type="entry name" value="OMP_efflux"/>
</dbReference>
<dbReference type="Proteomes" id="UP000070578">
    <property type="component" value="Unassembled WGS sequence"/>
</dbReference>
<proteinExistence type="inferred from homology"/>
<comment type="subcellular location">
    <subcellularLocation>
        <location evidence="2">Cell membrane</location>
        <topology evidence="2">Lipid-anchor</topology>
    </subcellularLocation>
</comment>
<dbReference type="Pfam" id="PF02321">
    <property type="entry name" value="OEP"/>
    <property type="match status" value="2"/>
</dbReference>
<gene>
    <name evidence="3" type="ORF">AWT59_1213</name>
</gene>
<evidence type="ECO:0000256" key="2">
    <source>
        <dbReference type="RuleBase" id="RU362097"/>
    </source>
</evidence>
<comment type="similarity">
    <text evidence="1 2">Belongs to the outer membrane factor (OMF) (TC 1.B.17) family.</text>
</comment>
<dbReference type="GO" id="GO:0015562">
    <property type="term" value="F:efflux transmembrane transporter activity"/>
    <property type="evidence" value="ECO:0007669"/>
    <property type="project" value="InterPro"/>
</dbReference>
<dbReference type="Gene3D" id="2.20.200.10">
    <property type="entry name" value="Outer membrane efflux proteins (OEP)"/>
    <property type="match status" value="1"/>
</dbReference>
<evidence type="ECO:0000313" key="3">
    <source>
        <dbReference type="EMBL" id="KXS32686.1"/>
    </source>
</evidence>